<gene>
    <name evidence="1" type="ORF">ruthe_03069</name>
</gene>
<dbReference type="RefSeq" id="WP_021099127.1">
    <property type="nucleotide sequence ID" value="NZ_KE557324.1"/>
</dbReference>
<protein>
    <submittedName>
        <fullName evidence="1">Uncharacterized protein</fullName>
    </submittedName>
</protein>
<dbReference type="PATRIC" id="fig|1123069.3.peg.3041"/>
<accession>S9RXT4</accession>
<dbReference type="AlphaFoldDB" id="S9RXT4"/>
<dbReference type="HOGENOM" id="CLU_1320120_0_0_5"/>
<dbReference type="SUPFAM" id="SSF51905">
    <property type="entry name" value="FAD/NAD(P)-binding domain"/>
    <property type="match status" value="1"/>
</dbReference>
<dbReference type="Proteomes" id="UP000015346">
    <property type="component" value="Unassembled WGS sequence"/>
</dbReference>
<dbReference type="Gene3D" id="3.50.50.60">
    <property type="entry name" value="FAD/NAD(P)-binding domain"/>
    <property type="match status" value="1"/>
</dbReference>
<keyword evidence="2" id="KW-1185">Reference proteome</keyword>
<evidence type="ECO:0000313" key="2">
    <source>
        <dbReference type="Proteomes" id="UP000015346"/>
    </source>
</evidence>
<dbReference type="InterPro" id="IPR036188">
    <property type="entry name" value="FAD/NAD-bd_sf"/>
</dbReference>
<dbReference type="Gene3D" id="3.40.50.720">
    <property type="entry name" value="NAD(P)-binding Rossmann-like Domain"/>
    <property type="match status" value="1"/>
</dbReference>
<reference evidence="1 2" key="1">
    <citation type="journal article" date="2013" name="Stand. Genomic Sci.">
        <title>Genome sequence of the reddish-pigmented Rubellimicrobium thermophilum type strain (DSM 16684(T)), a member of the Roseobacter clade.</title>
        <authorList>
            <person name="Fiebig A."/>
            <person name="Riedel T."/>
            <person name="Gronow S."/>
            <person name="Petersen J."/>
            <person name="Klenk H.P."/>
            <person name="Goker M."/>
        </authorList>
    </citation>
    <scope>NUCLEOTIDE SEQUENCE [LARGE SCALE GENOMIC DNA]</scope>
    <source>
        <strain evidence="1 2">DSM 16684</strain>
    </source>
</reference>
<comment type="caution">
    <text evidence="1">The sequence shown here is derived from an EMBL/GenBank/DDBJ whole genome shotgun (WGS) entry which is preliminary data.</text>
</comment>
<sequence>MSRDRRLPGLSAWGRVADGREHQIRRRSNVEIYLDSRLDADSILGFGFEHVCIATGARWRRDRVNRQHVVPFPIDPGMPLCIPDNIMEGNLPTGGVVIAGDNHYHMGGVLAALLAIRGCEVSLITPAAHVSDWTRNTLEQAAIHQHLAGLGVEIVLKRGVTAIGAGHAVSNCLYTGTTGSHGCDAVVRVASRQGEDRLFRDLAARQET</sequence>
<dbReference type="STRING" id="1123069.ruthe_03069"/>
<name>S9RXT4_9RHOB</name>
<dbReference type="EMBL" id="AOLV01000038">
    <property type="protein sequence ID" value="EPX82845.1"/>
    <property type="molecule type" value="Genomic_DNA"/>
</dbReference>
<organism evidence="1 2">
    <name type="scientific">Rubellimicrobium thermophilum DSM 16684</name>
    <dbReference type="NCBI Taxonomy" id="1123069"/>
    <lineage>
        <taxon>Bacteria</taxon>
        <taxon>Pseudomonadati</taxon>
        <taxon>Pseudomonadota</taxon>
        <taxon>Alphaproteobacteria</taxon>
        <taxon>Rhodobacterales</taxon>
        <taxon>Roseobacteraceae</taxon>
        <taxon>Rubellimicrobium</taxon>
    </lineage>
</organism>
<evidence type="ECO:0000313" key="1">
    <source>
        <dbReference type="EMBL" id="EPX82845.1"/>
    </source>
</evidence>
<proteinExistence type="predicted"/>